<evidence type="ECO:0000256" key="1">
    <source>
        <dbReference type="SAM" id="Coils"/>
    </source>
</evidence>
<proteinExistence type="predicted"/>
<dbReference type="AlphaFoldDB" id="A0A371NDP7"/>
<dbReference type="NCBIfam" id="TIGR00162">
    <property type="entry name" value="proteasome assembly chaperone family protein"/>
    <property type="match status" value="1"/>
</dbReference>
<name>A0A371NDP7_9EURY</name>
<evidence type="ECO:0008006" key="4">
    <source>
        <dbReference type="Google" id="ProtNLM"/>
    </source>
</evidence>
<reference evidence="2 3" key="1">
    <citation type="submission" date="2018-07" db="EMBL/GenBank/DDBJ databases">
        <title>Genomic Encyclopedia of Type Strains, Phase IV (KMG-IV): sequencing the most valuable type-strain genomes for metagenomic binning, comparative biology and taxonomic classification.</title>
        <authorList>
            <person name="Goeker M."/>
        </authorList>
    </citation>
    <scope>NUCLEOTIDE SEQUENCE [LARGE SCALE GENOMIC DNA]</scope>
    <source>
        <strain evidence="2 3">DSM 7466</strain>
    </source>
</reference>
<dbReference type="EMBL" id="QREL01000001">
    <property type="protein sequence ID" value="REE28090.1"/>
    <property type="molecule type" value="Genomic_DNA"/>
</dbReference>
<dbReference type="Pfam" id="PF09754">
    <property type="entry name" value="PAC2"/>
    <property type="match status" value="1"/>
</dbReference>
<comment type="caution">
    <text evidence="2">The sequence shown here is derived from an EMBL/GenBank/DDBJ whole genome shotgun (WGS) entry which is preliminary data.</text>
</comment>
<protein>
    <recommendedName>
        <fullName evidence="4">Proteasome assembly chaperone family protein</fullName>
    </recommendedName>
</protein>
<dbReference type="InterPro" id="IPR019151">
    <property type="entry name" value="Proteasome_assmbl_chaperone_2"/>
</dbReference>
<dbReference type="RefSeq" id="WP_115891929.1">
    <property type="nucleotide sequence ID" value="NZ_QREL01000001.1"/>
</dbReference>
<dbReference type="PANTHER" id="PTHR35610:SF7">
    <property type="entry name" value="3-ISOPROPYLMALATE DEHYDRATASE"/>
    <property type="match status" value="1"/>
</dbReference>
<organism evidence="2 3">
    <name type="scientific">Methanothermobacter defluvii</name>
    <dbReference type="NCBI Taxonomy" id="49339"/>
    <lineage>
        <taxon>Archaea</taxon>
        <taxon>Methanobacteriati</taxon>
        <taxon>Methanobacteriota</taxon>
        <taxon>Methanomada group</taxon>
        <taxon>Methanobacteria</taxon>
        <taxon>Methanobacteriales</taxon>
        <taxon>Methanobacteriaceae</taxon>
        <taxon>Methanothermobacter</taxon>
    </lineage>
</organism>
<dbReference type="PANTHER" id="PTHR35610">
    <property type="entry name" value="3-ISOPROPYLMALATE DEHYDRATASE-RELATED"/>
    <property type="match status" value="1"/>
</dbReference>
<gene>
    <name evidence="2" type="ORF">C7452_0078</name>
</gene>
<keyword evidence="3" id="KW-1185">Reference proteome</keyword>
<sequence length="257" mass="28524">MRETIINVLEDIELSSPIFIEALPGIGHVGKLAADHIIDELKAVKFAELYSPSFPPQVLVDEDGIVEPMRNEFYYLRDAGEDERDYIILVGNTQGLSLEGQYEICGMILDFVEGYGARRIFTLGGLATGQPVEKARVYGAATSMELVEDLKEHGVIMRSADGGIIGASGLLLGMGRLRGMEGVYLMGETPGYFIDAEAARALLEVLLEMTKLEVDLEKLEERAEETKKMISKAQQMEQEMIERMNLKPGEEDLRYIG</sequence>
<keyword evidence="1" id="KW-0175">Coiled coil</keyword>
<evidence type="ECO:0000313" key="3">
    <source>
        <dbReference type="Proteomes" id="UP000256864"/>
    </source>
</evidence>
<accession>A0A371NDP7</accession>
<evidence type="ECO:0000313" key="2">
    <source>
        <dbReference type="EMBL" id="REE28090.1"/>
    </source>
</evidence>
<dbReference type="Proteomes" id="UP000256864">
    <property type="component" value="Unassembled WGS sequence"/>
</dbReference>
<dbReference type="Gene3D" id="3.40.50.10900">
    <property type="entry name" value="PAC-like subunit"/>
    <property type="match status" value="1"/>
</dbReference>
<dbReference type="InterPro" id="IPR038389">
    <property type="entry name" value="PSMG2_sf"/>
</dbReference>
<dbReference type="InterPro" id="IPR004426">
    <property type="entry name" value="MJ1210-like"/>
</dbReference>
<dbReference type="SUPFAM" id="SSF159659">
    <property type="entry name" value="Cgl1923-like"/>
    <property type="match status" value="1"/>
</dbReference>
<feature type="coiled-coil region" evidence="1">
    <location>
        <begin position="202"/>
        <end position="239"/>
    </location>
</feature>